<dbReference type="InterPro" id="IPR044285">
    <property type="entry name" value="PWP1"/>
</dbReference>
<dbReference type="PANTHER" id="PTHR14091">
    <property type="entry name" value="PERIODIC TRYPTOPHAN PROTEIN 1"/>
    <property type="match status" value="1"/>
</dbReference>
<feature type="region of interest" description="Disordered" evidence="6">
    <location>
        <begin position="166"/>
        <end position="197"/>
    </location>
</feature>
<keyword evidence="5" id="KW-0175">Coiled coil</keyword>
<evidence type="ECO:0000256" key="3">
    <source>
        <dbReference type="ARBA" id="ARBA00022737"/>
    </source>
</evidence>
<dbReference type="AlphaFoldDB" id="A0A9P6WL02"/>
<keyword evidence="3" id="KW-0677">Repeat</keyword>
<evidence type="ECO:0000256" key="1">
    <source>
        <dbReference type="ARBA" id="ARBA00022553"/>
    </source>
</evidence>
<evidence type="ECO:0000256" key="5">
    <source>
        <dbReference type="SAM" id="Coils"/>
    </source>
</evidence>
<keyword evidence="2 4" id="KW-0853">WD repeat</keyword>
<evidence type="ECO:0000256" key="6">
    <source>
        <dbReference type="SAM" id="MobiDB-lite"/>
    </source>
</evidence>
<dbReference type="InterPro" id="IPR036322">
    <property type="entry name" value="WD40_repeat_dom_sf"/>
</dbReference>
<name>A0A9P6WL02_9ASCO</name>
<keyword evidence="1" id="KW-0597">Phosphoprotein</keyword>
<evidence type="ECO:0000256" key="4">
    <source>
        <dbReference type="PROSITE-ProRule" id="PRU00221"/>
    </source>
</evidence>
<feature type="repeat" description="WD" evidence="4">
    <location>
        <begin position="645"/>
        <end position="687"/>
    </location>
</feature>
<dbReference type="Gene3D" id="2.130.10.10">
    <property type="entry name" value="YVTN repeat-like/Quinoprotein amine dehydrogenase"/>
    <property type="match status" value="1"/>
</dbReference>
<evidence type="ECO:0000313" key="8">
    <source>
        <dbReference type="Proteomes" id="UP000697127"/>
    </source>
</evidence>
<dbReference type="EMBL" id="PUHW01000108">
    <property type="protein sequence ID" value="KAG0688990.1"/>
    <property type="molecule type" value="Genomic_DNA"/>
</dbReference>
<dbReference type="GO" id="GO:0006364">
    <property type="term" value="P:rRNA processing"/>
    <property type="evidence" value="ECO:0007669"/>
    <property type="project" value="InterPro"/>
</dbReference>
<dbReference type="PROSITE" id="PS00678">
    <property type="entry name" value="WD_REPEATS_1"/>
    <property type="match status" value="1"/>
</dbReference>
<comment type="caution">
    <text evidence="7">The sequence shown here is derived from an EMBL/GenBank/DDBJ whole genome shotgun (WGS) entry which is preliminary data.</text>
</comment>
<dbReference type="OrthoDB" id="270624at2759"/>
<dbReference type="InterPro" id="IPR015943">
    <property type="entry name" value="WD40/YVTN_repeat-like_dom_sf"/>
</dbReference>
<dbReference type="SUPFAM" id="SSF50978">
    <property type="entry name" value="WD40 repeat-like"/>
    <property type="match status" value="1"/>
</dbReference>
<gene>
    <name evidence="7" type="ORF">C6P40_000249</name>
</gene>
<protein>
    <recommendedName>
        <fullName evidence="9">Periodic tryptophan protein 1</fullName>
    </recommendedName>
</protein>
<organism evidence="7 8">
    <name type="scientific">Pichia californica</name>
    <dbReference type="NCBI Taxonomy" id="460514"/>
    <lineage>
        <taxon>Eukaryota</taxon>
        <taxon>Fungi</taxon>
        <taxon>Dikarya</taxon>
        <taxon>Ascomycota</taxon>
        <taxon>Saccharomycotina</taxon>
        <taxon>Pichiomycetes</taxon>
        <taxon>Pichiales</taxon>
        <taxon>Pichiaceae</taxon>
        <taxon>Pichia</taxon>
    </lineage>
</organism>
<dbReference type="SMART" id="SM00320">
    <property type="entry name" value="WD40"/>
    <property type="match status" value="3"/>
</dbReference>
<reference evidence="7" key="1">
    <citation type="submission" date="2020-11" db="EMBL/GenBank/DDBJ databases">
        <title>Kefir isolates.</title>
        <authorList>
            <person name="Marcisauskas S."/>
            <person name="Kim Y."/>
            <person name="Blasche S."/>
        </authorList>
    </citation>
    <scope>NUCLEOTIDE SEQUENCE</scope>
    <source>
        <strain evidence="7">Olga-1</strain>
    </source>
</reference>
<dbReference type="PROSITE" id="PS50082">
    <property type="entry name" value="WD_REPEATS_2"/>
    <property type="match status" value="1"/>
</dbReference>
<evidence type="ECO:0000256" key="2">
    <source>
        <dbReference type="ARBA" id="ARBA00022574"/>
    </source>
</evidence>
<proteinExistence type="predicted"/>
<accession>A0A9P6WL02</accession>
<feature type="compositionally biased region" description="Basic and acidic residues" evidence="6">
    <location>
        <begin position="181"/>
        <end position="195"/>
    </location>
</feature>
<keyword evidence="8" id="KW-1185">Reference proteome</keyword>
<dbReference type="Proteomes" id="UP000697127">
    <property type="component" value="Unassembled WGS sequence"/>
</dbReference>
<dbReference type="InterPro" id="IPR001680">
    <property type="entry name" value="WD40_rpt"/>
</dbReference>
<dbReference type="Pfam" id="PF00400">
    <property type="entry name" value="WD40"/>
    <property type="match status" value="2"/>
</dbReference>
<sequence length="933" mass="104777">MITTYVYLEQYLPKTNDLFHHECPKLITNIQEPSGKIIERRNTDSQENKDVIVTHNTQLKPFTKVTKMSPQNFTSSYPVPLSFPNPPIPVMMFPSSNIPGIPVTKTLSNSNPMEAIYYQNNPADIRFQRIGSGDFMPDVYRQGEIATKKVWKSNVSDVKYMKSPSLSVADSVSSTPKKKREYTNHESHLTDHKNEPPCTQNILDGLDELDLEIAEPCISIATNKAGDINTNKSKMPHESTLCNSKATTLVSESNDNSACKDNLIQRTALNVIGDDKDNHQKLSSNVNHLFSSPSPSIPGTWAFPSKSNYHNAPNSPFYGFNPLLNTNNMNMKTYNHVHIGNANKQLGFASEFPEQYELDDEEMKRIEEMSKLNLDEAKADLENAQAEANENNSDYTDIVDSNKLKDQIEIDEDLKEYDFEHYDDDETDETGEKIVMFPGLSNTQASYIKKVRKNGVETLGNDDEDEDIEIEEEEHYLQLPTEEDKLEERAEQQIYPTDNLILATRTEDEVSYLDVYIYDDGAGALDPEDEKDAEGEKKYDEDVKRGMVREGNLYIHHDLMLPAFPLCVEWLSYRPKGENDIKNVGNFAAIGTFEPTIELWNLDCIDKAFPDVILGENEYAEWSAKNTGSKSKKNKKKKKASKVYSKCHTDAVVSLSHNRIFRNVLCSTSADSTVKLWDLTKCRVERAIDDGLHAGKAVSSSRWMHSNGSEEGGSILLTGGYDGFMKISDVRLEDVIKNSKKFSCGSEYGEEVESIGKMGENYIIGGCDSGNVYCYDIRKENTKPLWTLHAHDSGISTLSSNNEIPGLIVSGAMGEKVVKVWNVKDNKPRMILSKDFGCGNVLTTSFADEIEVSGNLIIGGSNNAGLKMWDCFSNSTINKGFHEELIDLQKRAVVESEKYGRVSRIARKYKRGYGESIVEPEVGGIGDEDEDEE</sequence>
<dbReference type="InterPro" id="IPR019775">
    <property type="entry name" value="WD40_repeat_CS"/>
</dbReference>
<evidence type="ECO:0000313" key="7">
    <source>
        <dbReference type="EMBL" id="KAG0688990.1"/>
    </source>
</evidence>
<dbReference type="GO" id="GO:0005634">
    <property type="term" value="C:nucleus"/>
    <property type="evidence" value="ECO:0007669"/>
    <property type="project" value="TreeGrafter"/>
</dbReference>
<feature type="coiled-coil region" evidence="5">
    <location>
        <begin position="367"/>
        <end position="398"/>
    </location>
</feature>
<evidence type="ECO:0008006" key="9">
    <source>
        <dbReference type="Google" id="ProtNLM"/>
    </source>
</evidence>
<dbReference type="PANTHER" id="PTHR14091:SF0">
    <property type="entry name" value="PERIODIC TRYPTOPHAN PROTEIN 1 HOMOLOG"/>
    <property type="match status" value="1"/>
</dbReference>